<dbReference type="Proteomes" id="UP000423257">
    <property type="component" value="Unassembled WGS sequence"/>
</dbReference>
<dbReference type="GO" id="GO:0007165">
    <property type="term" value="P:signal transduction"/>
    <property type="evidence" value="ECO:0007669"/>
    <property type="project" value="InterPro"/>
</dbReference>
<dbReference type="SMART" id="SM00304">
    <property type="entry name" value="HAMP"/>
    <property type="match status" value="1"/>
</dbReference>
<dbReference type="CDD" id="cd06225">
    <property type="entry name" value="HAMP"/>
    <property type="match status" value="1"/>
</dbReference>
<organism evidence="3 4">
    <name type="scientific">Pseudomonas palleroniana</name>
    <dbReference type="NCBI Taxonomy" id="191390"/>
    <lineage>
        <taxon>Bacteria</taxon>
        <taxon>Pseudomonadati</taxon>
        <taxon>Pseudomonadota</taxon>
        <taxon>Gammaproteobacteria</taxon>
        <taxon>Pseudomonadales</taxon>
        <taxon>Pseudomonadaceae</taxon>
        <taxon>Pseudomonas</taxon>
    </lineage>
</organism>
<evidence type="ECO:0000259" key="2">
    <source>
        <dbReference type="PROSITE" id="PS50885"/>
    </source>
</evidence>
<dbReference type="PANTHER" id="PTHR32089">
    <property type="entry name" value="METHYL-ACCEPTING CHEMOTAXIS PROTEIN MCPB"/>
    <property type="match status" value="1"/>
</dbReference>
<name>A0A6H9S7C8_9PSED</name>
<evidence type="ECO:0000256" key="1">
    <source>
        <dbReference type="SAM" id="MobiDB-lite"/>
    </source>
</evidence>
<feature type="domain" description="HAMP" evidence="2">
    <location>
        <begin position="16"/>
        <end position="68"/>
    </location>
</feature>
<accession>A0A6H9S7C8</accession>
<dbReference type="SUPFAM" id="SSF58104">
    <property type="entry name" value="Methyl-accepting chemotaxis protein (MCP) signaling domain"/>
    <property type="match status" value="1"/>
</dbReference>
<dbReference type="PROSITE" id="PS50885">
    <property type="entry name" value="HAMP"/>
    <property type="match status" value="1"/>
</dbReference>
<feature type="compositionally biased region" description="Polar residues" evidence="1">
    <location>
        <begin position="132"/>
        <end position="149"/>
    </location>
</feature>
<dbReference type="PANTHER" id="PTHR32089:SF112">
    <property type="entry name" value="LYSOZYME-LIKE PROTEIN-RELATED"/>
    <property type="match status" value="1"/>
</dbReference>
<dbReference type="RefSeq" id="WP_151153045.1">
    <property type="nucleotide sequence ID" value="NZ_VZPQ01000714.1"/>
</dbReference>
<evidence type="ECO:0000313" key="3">
    <source>
        <dbReference type="EMBL" id="KAB0536636.1"/>
    </source>
</evidence>
<feature type="non-terminal residue" evidence="3">
    <location>
        <position position="149"/>
    </location>
</feature>
<dbReference type="EMBL" id="VZPQ01000714">
    <property type="protein sequence ID" value="KAB0536636.1"/>
    <property type="molecule type" value="Genomic_DNA"/>
</dbReference>
<reference evidence="3 4" key="1">
    <citation type="submission" date="2019-09" db="EMBL/GenBank/DDBJ databases">
        <title>Draft genome sequences of 48 bacterial type strains from the CCUG.</title>
        <authorList>
            <person name="Tunovic T."/>
            <person name="Pineiro-Iglesias B."/>
            <person name="Unosson C."/>
            <person name="Inganas E."/>
            <person name="Ohlen M."/>
            <person name="Cardew S."/>
            <person name="Jensie-Markopoulos S."/>
            <person name="Salva-Serra F."/>
            <person name="Jaen-Luchoro D."/>
            <person name="Karlsson R."/>
            <person name="Svensson-Stadler L."/>
            <person name="Chun J."/>
            <person name="Moore E."/>
        </authorList>
    </citation>
    <scope>NUCLEOTIDE SEQUENCE [LARGE SCALE GENOMIC DNA]</scope>
    <source>
        <strain evidence="3 4">CCUG 51524</strain>
    </source>
</reference>
<dbReference type="GO" id="GO:0016020">
    <property type="term" value="C:membrane"/>
    <property type="evidence" value="ECO:0007669"/>
    <property type="project" value="InterPro"/>
</dbReference>
<proteinExistence type="predicted"/>
<feature type="non-terminal residue" evidence="3">
    <location>
        <position position="1"/>
    </location>
</feature>
<dbReference type="AlphaFoldDB" id="A0A6H9S7C8"/>
<dbReference type="Pfam" id="PF00672">
    <property type="entry name" value="HAMP"/>
    <property type="match status" value="1"/>
</dbReference>
<protein>
    <submittedName>
        <fullName evidence="3">Methyl-accepting chemotaxis protein</fullName>
    </submittedName>
</protein>
<dbReference type="InterPro" id="IPR003660">
    <property type="entry name" value="HAMP_dom"/>
</dbReference>
<feature type="region of interest" description="Disordered" evidence="1">
    <location>
        <begin position="124"/>
        <end position="149"/>
    </location>
</feature>
<dbReference type="Gene3D" id="1.10.287.950">
    <property type="entry name" value="Methyl-accepting chemotaxis protein"/>
    <property type="match status" value="1"/>
</dbReference>
<evidence type="ECO:0000313" key="4">
    <source>
        <dbReference type="Proteomes" id="UP000423257"/>
    </source>
</evidence>
<comment type="caution">
    <text evidence="3">The sequence shown here is derived from an EMBL/GenBank/DDBJ whole genome shotgun (WGS) entry which is preliminary data.</text>
</comment>
<gene>
    <name evidence="3" type="ORF">F7R03_31845</name>
</gene>
<sequence>LLAMLLAVGSAMWLLRSKLAPLGDLVRQAEALGAGDLSVRLNVSSHDEIGQLARAFNQMSQALSTMVEHIRKASQEVNSRAQALSGLSSGAYEGMEQQSGEITSMAGAVEEFSATSLNIADNMGNTERLAQENAQQTRIGRTSMDEASS</sequence>